<accession>A0A1F7S1C0</accession>
<comment type="caution">
    <text evidence="14">The sequence shown here is derived from an EMBL/GenBank/DDBJ whole genome shotgun (WGS) entry which is preliminary data.</text>
</comment>
<dbReference type="GO" id="GO:0046474">
    <property type="term" value="P:glycerophospholipid biosynthetic process"/>
    <property type="evidence" value="ECO:0007669"/>
    <property type="project" value="TreeGrafter"/>
</dbReference>
<evidence type="ECO:0000256" key="6">
    <source>
        <dbReference type="ARBA" id="ARBA00022989"/>
    </source>
</evidence>
<dbReference type="PROSITE" id="PS00379">
    <property type="entry name" value="CDP_ALCOHOL_P_TRANSF"/>
    <property type="match status" value="1"/>
</dbReference>
<keyword evidence="8 13" id="KW-0472">Membrane</keyword>
<feature type="transmembrane region" description="Helical" evidence="13">
    <location>
        <begin position="151"/>
        <end position="172"/>
    </location>
</feature>
<dbReference type="PANTHER" id="PTHR14269:SF11">
    <property type="entry name" value="CDP-DIACYLGLYCEROL--GLYCEROL-3-PHOSPHATE 3-PHOSPHATIDYLTRANSFERASE"/>
    <property type="match status" value="1"/>
</dbReference>
<organism evidence="14 15">
    <name type="scientific">Candidatus Schekmanbacteria bacterium RBG_16_38_11</name>
    <dbReference type="NCBI Taxonomy" id="1817880"/>
    <lineage>
        <taxon>Bacteria</taxon>
        <taxon>Candidatus Schekmaniibacteriota</taxon>
    </lineage>
</organism>
<evidence type="ECO:0000313" key="15">
    <source>
        <dbReference type="Proteomes" id="UP000178435"/>
    </source>
</evidence>
<reference evidence="14 15" key="1">
    <citation type="journal article" date="2016" name="Nat. Commun.">
        <title>Thousands of microbial genomes shed light on interconnected biogeochemical processes in an aquifer system.</title>
        <authorList>
            <person name="Anantharaman K."/>
            <person name="Brown C.T."/>
            <person name="Hug L.A."/>
            <person name="Sharon I."/>
            <person name="Castelle C.J."/>
            <person name="Probst A.J."/>
            <person name="Thomas B.C."/>
            <person name="Singh A."/>
            <person name="Wilkins M.J."/>
            <person name="Karaoz U."/>
            <person name="Brodie E.L."/>
            <person name="Williams K.H."/>
            <person name="Hubbard S.S."/>
            <person name="Banfield J.F."/>
        </authorList>
    </citation>
    <scope>NUCLEOTIDE SEQUENCE [LARGE SCALE GENOMIC DNA]</scope>
</reference>
<evidence type="ECO:0000256" key="3">
    <source>
        <dbReference type="ARBA" id="ARBA00022516"/>
    </source>
</evidence>
<dbReference type="InterPro" id="IPR004570">
    <property type="entry name" value="Phosphatidylglycerol_P_synth"/>
</dbReference>
<evidence type="ECO:0000256" key="13">
    <source>
        <dbReference type="SAM" id="Phobius"/>
    </source>
</evidence>
<keyword evidence="10" id="KW-1208">Phospholipid metabolism</keyword>
<comment type="subcellular location">
    <subcellularLocation>
        <location evidence="1">Membrane</location>
        <topology evidence="1">Multi-pass membrane protein</topology>
    </subcellularLocation>
</comment>
<proteinExistence type="inferred from homology"/>
<evidence type="ECO:0000256" key="7">
    <source>
        <dbReference type="ARBA" id="ARBA00023098"/>
    </source>
</evidence>
<dbReference type="InterPro" id="IPR043130">
    <property type="entry name" value="CDP-OH_PTrfase_TM_dom"/>
</dbReference>
<dbReference type="Proteomes" id="UP000178435">
    <property type="component" value="Unassembled WGS sequence"/>
</dbReference>
<evidence type="ECO:0000256" key="12">
    <source>
        <dbReference type="RuleBase" id="RU003750"/>
    </source>
</evidence>
<dbReference type="InterPro" id="IPR048254">
    <property type="entry name" value="CDP_ALCOHOL_P_TRANSF_CS"/>
</dbReference>
<protein>
    <recommendedName>
        <fullName evidence="11">CDP-diacylglycerol--glycerol-3-phosphate 3-phosphatidyltransferase</fullName>
        <ecNumber evidence="11">2.7.8.5</ecNumber>
    </recommendedName>
</protein>
<dbReference type="NCBIfam" id="TIGR00560">
    <property type="entry name" value="pgsA"/>
    <property type="match status" value="1"/>
</dbReference>
<dbReference type="EMBL" id="MGDF01000021">
    <property type="protein sequence ID" value="OGL47044.1"/>
    <property type="molecule type" value="Genomic_DNA"/>
</dbReference>
<dbReference type="GO" id="GO:0016020">
    <property type="term" value="C:membrane"/>
    <property type="evidence" value="ECO:0007669"/>
    <property type="project" value="UniProtKB-SubCell"/>
</dbReference>
<evidence type="ECO:0000256" key="11">
    <source>
        <dbReference type="NCBIfam" id="TIGR00560"/>
    </source>
</evidence>
<sequence>MNLANWITITRILVVPFFIILLSYNWEFSALLLFCIAGITDGIDGYIARTKKLKTELGAILDPLADKFLLISSFVMLTIKKPALIPLWFTIILISRELVIVMGAVIIQFITNSFKAKPTTLGKLTTAMQILTVFTALVINGMKISSPIKILNVFIFTTTVFTIISGSHYIYLGTKQLNGE</sequence>
<comment type="similarity">
    <text evidence="2 12">Belongs to the CDP-alcohol phosphatidyltransferase class-I family.</text>
</comment>
<evidence type="ECO:0000256" key="8">
    <source>
        <dbReference type="ARBA" id="ARBA00023136"/>
    </source>
</evidence>
<name>A0A1F7S1C0_9BACT</name>
<feature type="transmembrane region" description="Helical" evidence="13">
    <location>
        <begin position="85"/>
        <end position="109"/>
    </location>
</feature>
<evidence type="ECO:0000256" key="10">
    <source>
        <dbReference type="ARBA" id="ARBA00023264"/>
    </source>
</evidence>
<dbReference type="PIRSF" id="PIRSF000847">
    <property type="entry name" value="Phos_ph_gly_syn"/>
    <property type="match status" value="1"/>
</dbReference>
<dbReference type="Gene3D" id="1.20.120.1760">
    <property type="match status" value="1"/>
</dbReference>
<evidence type="ECO:0000256" key="1">
    <source>
        <dbReference type="ARBA" id="ARBA00004141"/>
    </source>
</evidence>
<gene>
    <name evidence="14" type="ORF">A2149_01625</name>
</gene>
<keyword evidence="3" id="KW-0444">Lipid biosynthesis</keyword>
<keyword evidence="6 13" id="KW-1133">Transmembrane helix</keyword>
<evidence type="ECO:0000256" key="4">
    <source>
        <dbReference type="ARBA" id="ARBA00022679"/>
    </source>
</evidence>
<dbReference type="InterPro" id="IPR000462">
    <property type="entry name" value="CDP-OH_P_trans"/>
</dbReference>
<evidence type="ECO:0000256" key="5">
    <source>
        <dbReference type="ARBA" id="ARBA00022692"/>
    </source>
</evidence>
<dbReference type="EC" id="2.7.8.5" evidence="11"/>
<feature type="transmembrane region" description="Helical" evidence="13">
    <location>
        <begin position="7"/>
        <end position="24"/>
    </location>
</feature>
<evidence type="ECO:0000313" key="14">
    <source>
        <dbReference type="EMBL" id="OGL47044.1"/>
    </source>
</evidence>
<evidence type="ECO:0000256" key="2">
    <source>
        <dbReference type="ARBA" id="ARBA00010441"/>
    </source>
</evidence>
<evidence type="ECO:0000256" key="9">
    <source>
        <dbReference type="ARBA" id="ARBA00023209"/>
    </source>
</evidence>
<keyword evidence="9" id="KW-0594">Phospholipid biosynthesis</keyword>
<dbReference type="AlphaFoldDB" id="A0A1F7S1C0"/>
<dbReference type="InterPro" id="IPR050324">
    <property type="entry name" value="CDP-alcohol_PTase-I"/>
</dbReference>
<keyword evidence="4 12" id="KW-0808">Transferase</keyword>
<dbReference type="Pfam" id="PF01066">
    <property type="entry name" value="CDP-OH_P_transf"/>
    <property type="match status" value="1"/>
</dbReference>
<keyword evidence="5 13" id="KW-0812">Transmembrane</keyword>
<keyword evidence="7" id="KW-0443">Lipid metabolism</keyword>
<dbReference type="GO" id="GO:0008444">
    <property type="term" value="F:CDP-diacylglycerol-glycerol-3-phosphate 3-phosphatidyltransferase activity"/>
    <property type="evidence" value="ECO:0007669"/>
    <property type="project" value="UniProtKB-UniRule"/>
</dbReference>
<dbReference type="PANTHER" id="PTHR14269">
    <property type="entry name" value="CDP-DIACYLGLYCEROL--GLYCEROL-3-PHOSPHATE 3-PHOSPHATIDYLTRANSFERASE-RELATED"/>
    <property type="match status" value="1"/>
</dbReference>